<organism evidence="1 2">
    <name type="scientific">Racocetra persica</name>
    <dbReference type="NCBI Taxonomy" id="160502"/>
    <lineage>
        <taxon>Eukaryota</taxon>
        <taxon>Fungi</taxon>
        <taxon>Fungi incertae sedis</taxon>
        <taxon>Mucoromycota</taxon>
        <taxon>Glomeromycotina</taxon>
        <taxon>Glomeromycetes</taxon>
        <taxon>Diversisporales</taxon>
        <taxon>Gigasporaceae</taxon>
        <taxon>Racocetra</taxon>
    </lineage>
</organism>
<proteinExistence type="predicted"/>
<accession>A0ACA9QJZ0</accession>
<comment type="caution">
    <text evidence="1">The sequence shown here is derived from an EMBL/GenBank/DDBJ whole genome shotgun (WGS) entry which is preliminary data.</text>
</comment>
<gene>
    <name evidence="1" type="ORF">RPERSI_LOCUS14550</name>
</gene>
<feature type="non-terminal residue" evidence="1">
    <location>
        <position position="1"/>
    </location>
</feature>
<dbReference type="Proteomes" id="UP000789920">
    <property type="component" value="Unassembled WGS sequence"/>
</dbReference>
<protein>
    <submittedName>
        <fullName evidence="1">8801_t:CDS:1</fullName>
    </submittedName>
</protein>
<name>A0ACA9QJZ0_9GLOM</name>
<keyword evidence="2" id="KW-1185">Reference proteome</keyword>
<reference evidence="1" key="1">
    <citation type="submission" date="2021-06" db="EMBL/GenBank/DDBJ databases">
        <authorList>
            <person name="Kallberg Y."/>
            <person name="Tangrot J."/>
            <person name="Rosling A."/>
        </authorList>
    </citation>
    <scope>NUCLEOTIDE SEQUENCE</scope>
    <source>
        <strain evidence="1">MA461A</strain>
    </source>
</reference>
<dbReference type="EMBL" id="CAJVQC010033697">
    <property type="protein sequence ID" value="CAG8754639.1"/>
    <property type="molecule type" value="Genomic_DNA"/>
</dbReference>
<sequence length="57" mass="6300">LMTQSKGITLPNSPLLTFYNEISEELIEQNEGSFLASHNPSLDPPLPIFSNEAPDNK</sequence>
<evidence type="ECO:0000313" key="2">
    <source>
        <dbReference type="Proteomes" id="UP000789920"/>
    </source>
</evidence>
<evidence type="ECO:0000313" key="1">
    <source>
        <dbReference type="EMBL" id="CAG8754639.1"/>
    </source>
</evidence>